<keyword evidence="17" id="KW-0472">Membrane</keyword>
<keyword evidence="12" id="KW-0539">Nucleus</keyword>
<evidence type="ECO:0000256" key="15">
    <source>
        <dbReference type="ARBA" id="ARBA00065816"/>
    </source>
</evidence>
<dbReference type="InterPro" id="IPR010920">
    <property type="entry name" value="LSM_dom_sf"/>
</dbReference>
<dbReference type="SUPFAM" id="SSF50182">
    <property type="entry name" value="Sm-like ribonucleoproteins"/>
    <property type="match status" value="1"/>
</dbReference>
<comment type="subunit">
    <text evidence="15">Component of the precatalytic spliceosome (spliceosome B complex). Component of the U4/U6-U5 tri-snRNP complex, a building block of the precatalytic spliceosome (spliceosome B complex). The U4/U6-U5 tri-snRNP complex is composed of the U4, U6 and U5 snRNAs and at least PRPF3, PRPF4, PRPF6, PRPF8, PRPF31, SNRNP200, TXNL4A, SNRNP40, SNRPB, SNRPD1, SNRPD2, SNRPD3, SNRPE, SNRPF, SNRPG, DDX23, CD2BP2, PPIH, SNU13, EFTUD2, SART1 and USP39, plus LSM2, LSM3, LSM4, LSM5, LSM6, LSM7 and LSM8. LSM2, LSM3, LSM4, LSM5, LSM6, LSM7 and LSM8 form a heptameric, ring-shaped subcomplex (the LSM2-8 complex) that is part of the U4/U6-U5 tri-snRNP complex and the precatalytic spliceosome. Component of the heptameric LSM1-LSM7 complex, which consists of LSM1, LSM2, LSM3, LSM4, LSM5, LSM6 and LSM7.</text>
</comment>
<proteinExistence type="inferred from homology"/>
<dbReference type="GO" id="GO:0005732">
    <property type="term" value="C:sno(s)RNA-containing ribonucleoprotein complex"/>
    <property type="evidence" value="ECO:0007669"/>
    <property type="project" value="TreeGrafter"/>
</dbReference>
<dbReference type="InterPro" id="IPR016487">
    <property type="entry name" value="Lsm6/sSmF"/>
</dbReference>
<evidence type="ECO:0000256" key="10">
    <source>
        <dbReference type="ARBA" id="ARBA00022884"/>
    </source>
</evidence>
<evidence type="ECO:0000256" key="6">
    <source>
        <dbReference type="ARBA" id="ARBA00022552"/>
    </source>
</evidence>
<keyword evidence="17" id="KW-0812">Transmembrane</keyword>
<feature type="region of interest" description="Disordered" evidence="16">
    <location>
        <begin position="107"/>
        <end position="206"/>
    </location>
</feature>
<sequence>MNEVKTQRMEFTTSTCNEAHTLKLLGLNFNNRLGWSDHLCQFSQCCGHGYLNKYSHLKLIGNTRNIDRMHRFALIILLIPAITAVPQSTQVPNYTKLSEQQVKHLQNKGFGPTVPSAVNRLNDNDDDESGEEDEAVNVASTQARVPIYSGENYPVPNAIQINQRPQPRPQPVLRKPIPQQYRQQYEQEEDLKKKEEEEEKEEPDRLSILLPQTRFDCNGKNTGYYADENLGCEVFHYCQDNARHSWICPEGFTFHQVHLICMPPGGDNICEKSSQFHFVNEYLYKPLNLEEHQSKPNISLRYSDRYYPENYYSSYEEEDESPRPQKQPIRVGLQQAQQQQVVVRRPATYSPTLRPETTVGQVFRSPEEINISLQQRRPHPILYVKRHALCAIYYCHSNVLRKAVGCIAVKIHERMSRKEALSNFIQQIHARPVVVKLNSGVDYRGVLACLDGYMNIALEQTEEYVNGQLKNKFGDAFIRGNNVLYISTQRRRL</sequence>
<dbReference type="GO" id="GO:0000398">
    <property type="term" value="P:mRNA splicing, via spliceosome"/>
    <property type="evidence" value="ECO:0007669"/>
    <property type="project" value="InterPro"/>
</dbReference>
<evidence type="ECO:0000256" key="14">
    <source>
        <dbReference type="ARBA" id="ARBA00054795"/>
    </source>
</evidence>
<comment type="subcellular location">
    <subcellularLocation>
        <location evidence="2">Cytoplasm</location>
    </subcellularLocation>
    <subcellularLocation>
        <location evidence="1">Nucleus</location>
    </subcellularLocation>
</comment>
<evidence type="ECO:0000256" key="3">
    <source>
        <dbReference type="ARBA" id="ARBA00007927"/>
    </source>
</evidence>
<keyword evidence="7" id="KW-0507">mRNA processing</keyword>
<feature type="compositionally biased region" description="Acidic residues" evidence="16">
    <location>
        <begin position="124"/>
        <end position="135"/>
    </location>
</feature>
<dbReference type="GO" id="GO:0000932">
    <property type="term" value="C:P-body"/>
    <property type="evidence" value="ECO:0007669"/>
    <property type="project" value="TreeGrafter"/>
</dbReference>
<feature type="domain" description="Chitin-binding type-2" evidence="18">
    <location>
        <begin position="214"/>
        <end position="272"/>
    </location>
</feature>
<keyword evidence="10" id="KW-0694">RNA-binding</keyword>
<dbReference type="Pfam" id="PF01423">
    <property type="entry name" value="LSM"/>
    <property type="match status" value="1"/>
</dbReference>
<feature type="transmembrane region" description="Helical" evidence="17">
    <location>
        <begin position="72"/>
        <end position="89"/>
    </location>
</feature>
<keyword evidence="5" id="KW-0963">Cytoplasm</keyword>
<comment type="caution">
    <text evidence="20">The sequence shown here is derived from an EMBL/GenBank/DDBJ whole genome shotgun (WGS) entry which is preliminary data.</text>
</comment>
<dbReference type="GO" id="GO:0030490">
    <property type="term" value="P:maturation of SSU-rRNA"/>
    <property type="evidence" value="ECO:0007669"/>
    <property type="project" value="TreeGrafter"/>
</dbReference>
<dbReference type="InterPro" id="IPR001163">
    <property type="entry name" value="Sm_dom_euk/arc"/>
</dbReference>
<dbReference type="EMBL" id="JASPKY010000392">
    <property type="protein sequence ID" value="KAK9702429.1"/>
    <property type="molecule type" value="Genomic_DNA"/>
</dbReference>
<feature type="domain" description="Sm" evidence="19">
    <location>
        <begin position="420"/>
        <end position="492"/>
    </location>
</feature>
<evidence type="ECO:0000313" key="20">
    <source>
        <dbReference type="EMBL" id="KAK9702429.1"/>
    </source>
</evidence>
<evidence type="ECO:0000256" key="8">
    <source>
        <dbReference type="ARBA" id="ARBA00022694"/>
    </source>
</evidence>
<dbReference type="GO" id="GO:0005681">
    <property type="term" value="C:spliceosomal complex"/>
    <property type="evidence" value="ECO:0007669"/>
    <property type="project" value="UniProtKB-KW"/>
</dbReference>
<evidence type="ECO:0000256" key="13">
    <source>
        <dbReference type="ARBA" id="ARBA00023274"/>
    </source>
</evidence>
<dbReference type="CDD" id="cd01726">
    <property type="entry name" value="LSm6"/>
    <property type="match status" value="1"/>
</dbReference>
<dbReference type="Pfam" id="PF01607">
    <property type="entry name" value="CBM_14"/>
    <property type="match status" value="1"/>
</dbReference>
<dbReference type="GO" id="GO:0005688">
    <property type="term" value="C:U6 snRNP"/>
    <property type="evidence" value="ECO:0007669"/>
    <property type="project" value="TreeGrafter"/>
</dbReference>
<dbReference type="FunFam" id="2.30.30.100:FF:000010">
    <property type="entry name" value="U6 snRNA-associated Sm-like protein LSm6"/>
    <property type="match status" value="1"/>
</dbReference>
<reference evidence="20 21" key="1">
    <citation type="journal article" date="2024" name="BMC Genomics">
        <title>De novo assembly and annotation of Popillia japonica's genome with initial clues to its potential as an invasive pest.</title>
        <authorList>
            <person name="Cucini C."/>
            <person name="Boschi S."/>
            <person name="Funari R."/>
            <person name="Cardaioli E."/>
            <person name="Iannotti N."/>
            <person name="Marturano G."/>
            <person name="Paoli F."/>
            <person name="Bruttini M."/>
            <person name="Carapelli A."/>
            <person name="Frati F."/>
            <person name="Nardi F."/>
        </authorList>
    </citation>
    <scope>NUCLEOTIDE SEQUENCE [LARGE SCALE GENOMIC DNA]</scope>
    <source>
        <strain evidence="20">DMR45628</strain>
    </source>
</reference>
<name>A0AAW1JFC1_POPJA</name>
<accession>A0AAW1JFC1</accession>
<dbReference type="PROSITE" id="PS52002">
    <property type="entry name" value="SM"/>
    <property type="match status" value="1"/>
</dbReference>
<dbReference type="GO" id="GO:0046540">
    <property type="term" value="C:U4/U6 x U5 tri-snRNP complex"/>
    <property type="evidence" value="ECO:0007669"/>
    <property type="project" value="TreeGrafter"/>
</dbReference>
<evidence type="ECO:0000259" key="18">
    <source>
        <dbReference type="PROSITE" id="PS50940"/>
    </source>
</evidence>
<protein>
    <recommendedName>
        <fullName evidence="4">U6 snRNA-associated Sm-like protein LSm6</fullName>
    </recommendedName>
</protein>
<comment type="function">
    <text evidence="14">Plays a role in pre-mRNA splicing as component of the U4/U6-U5 tri-snRNP complex that is involved in spliceosome assembly, and as component of the precatalytic spliceosome (spliceosome B complex). The heptameric LSM2-8 complex binds specifically to the 3'-terminal U-tract of U6 snRNA. Component of LSm protein complexes, which are involved in RNA processing and may function in a chaperone-like manner, facilitating the efficient association of RNA processing factors with their substrates. Component of the cytoplasmic LSM1-LSM7 complex, which is thought to be involved in mRNA degradation by activating the decapping step in the 5'-to-3' mRNA decay pathway.</text>
</comment>
<keyword evidence="21" id="KW-1185">Reference proteome</keyword>
<evidence type="ECO:0000256" key="1">
    <source>
        <dbReference type="ARBA" id="ARBA00004123"/>
    </source>
</evidence>
<organism evidence="20 21">
    <name type="scientific">Popillia japonica</name>
    <name type="common">Japanese beetle</name>
    <dbReference type="NCBI Taxonomy" id="7064"/>
    <lineage>
        <taxon>Eukaryota</taxon>
        <taxon>Metazoa</taxon>
        <taxon>Ecdysozoa</taxon>
        <taxon>Arthropoda</taxon>
        <taxon>Hexapoda</taxon>
        <taxon>Insecta</taxon>
        <taxon>Pterygota</taxon>
        <taxon>Neoptera</taxon>
        <taxon>Endopterygota</taxon>
        <taxon>Coleoptera</taxon>
        <taxon>Polyphaga</taxon>
        <taxon>Scarabaeiformia</taxon>
        <taxon>Scarabaeidae</taxon>
        <taxon>Rutelinae</taxon>
        <taxon>Popillia</taxon>
    </lineage>
</organism>
<evidence type="ECO:0000256" key="4">
    <source>
        <dbReference type="ARBA" id="ARBA00014768"/>
    </source>
</evidence>
<evidence type="ECO:0000259" key="19">
    <source>
        <dbReference type="PROSITE" id="PS52002"/>
    </source>
</evidence>
<keyword evidence="8" id="KW-0819">tRNA processing</keyword>
<dbReference type="GO" id="GO:0008033">
    <property type="term" value="P:tRNA processing"/>
    <property type="evidence" value="ECO:0007669"/>
    <property type="project" value="UniProtKB-KW"/>
</dbReference>
<dbReference type="InterPro" id="IPR036508">
    <property type="entry name" value="Chitin-bd_dom_sf"/>
</dbReference>
<keyword evidence="6" id="KW-0698">rRNA processing</keyword>
<dbReference type="SMART" id="SM00651">
    <property type="entry name" value="Sm"/>
    <property type="match status" value="1"/>
</dbReference>
<evidence type="ECO:0000256" key="12">
    <source>
        <dbReference type="ARBA" id="ARBA00023242"/>
    </source>
</evidence>
<evidence type="ECO:0000256" key="5">
    <source>
        <dbReference type="ARBA" id="ARBA00022490"/>
    </source>
</evidence>
<dbReference type="Gene3D" id="2.30.30.100">
    <property type="match status" value="1"/>
</dbReference>
<dbReference type="InterPro" id="IPR002557">
    <property type="entry name" value="Chitin-bd_dom"/>
</dbReference>
<dbReference type="PANTHER" id="PTHR11021">
    <property type="entry name" value="SMALL NUCLEAR RIBONUCLEOPROTEIN F SNRNP-F"/>
    <property type="match status" value="1"/>
</dbReference>
<evidence type="ECO:0000256" key="2">
    <source>
        <dbReference type="ARBA" id="ARBA00004496"/>
    </source>
</evidence>
<dbReference type="GO" id="GO:0008061">
    <property type="term" value="F:chitin binding"/>
    <property type="evidence" value="ECO:0007669"/>
    <property type="project" value="InterPro"/>
</dbReference>
<evidence type="ECO:0000256" key="7">
    <source>
        <dbReference type="ARBA" id="ARBA00022664"/>
    </source>
</evidence>
<keyword evidence="13" id="KW-0687">Ribonucleoprotein</keyword>
<dbReference type="GO" id="GO:0003723">
    <property type="term" value="F:RNA binding"/>
    <property type="evidence" value="ECO:0007669"/>
    <property type="project" value="UniProtKB-KW"/>
</dbReference>
<dbReference type="Proteomes" id="UP001458880">
    <property type="component" value="Unassembled WGS sequence"/>
</dbReference>
<evidence type="ECO:0000256" key="17">
    <source>
        <dbReference type="SAM" id="Phobius"/>
    </source>
</evidence>
<evidence type="ECO:0000256" key="9">
    <source>
        <dbReference type="ARBA" id="ARBA00022728"/>
    </source>
</evidence>
<evidence type="ECO:0000256" key="16">
    <source>
        <dbReference type="SAM" id="MobiDB-lite"/>
    </source>
</evidence>
<keyword evidence="11" id="KW-0508">mRNA splicing</keyword>
<dbReference type="GO" id="GO:0005576">
    <property type="term" value="C:extracellular region"/>
    <property type="evidence" value="ECO:0007669"/>
    <property type="project" value="InterPro"/>
</dbReference>
<dbReference type="GO" id="GO:0120115">
    <property type="term" value="C:Lsm2-8 complex"/>
    <property type="evidence" value="ECO:0007669"/>
    <property type="project" value="UniProtKB-ARBA"/>
</dbReference>
<dbReference type="InterPro" id="IPR047575">
    <property type="entry name" value="Sm"/>
</dbReference>
<dbReference type="SUPFAM" id="SSF57625">
    <property type="entry name" value="Invertebrate chitin-binding proteins"/>
    <property type="match status" value="1"/>
</dbReference>
<keyword evidence="9" id="KW-0747">Spliceosome</keyword>
<comment type="similarity">
    <text evidence="3">Belongs to the snRNP Sm proteins family. SmF/LSm6 subfamily.</text>
</comment>
<dbReference type="GO" id="GO:0005730">
    <property type="term" value="C:nucleolus"/>
    <property type="evidence" value="ECO:0007669"/>
    <property type="project" value="TreeGrafter"/>
</dbReference>
<dbReference type="PANTHER" id="PTHR11021:SF1">
    <property type="entry name" value="U6 SNRNA-ASSOCIATED SM-LIKE PROTEIN LSM6"/>
    <property type="match status" value="1"/>
</dbReference>
<keyword evidence="17" id="KW-1133">Transmembrane helix</keyword>
<evidence type="ECO:0000256" key="11">
    <source>
        <dbReference type="ARBA" id="ARBA00023187"/>
    </source>
</evidence>
<dbReference type="PROSITE" id="PS50940">
    <property type="entry name" value="CHIT_BIND_II"/>
    <property type="match status" value="1"/>
</dbReference>
<evidence type="ECO:0000313" key="21">
    <source>
        <dbReference type="Proteomes" id="UP001458880"/>
    </source>
</evidence>
<dbReference type="AlphaFoldDB" id="A0AAW1JFC1"/>
<gene>
    <name evidence="20" type="ORF">QE152_g29958</name>
</gene>